<name>A0A7W7YPB1_9BACT</name>
<dbReference type="AlphaFoldDB" id="A0A7W7YPB1"/>
<evidence type="ECO:0000256" key="2">
    <source>
        <dbReference type="SAM" id="Phobius"/>
    </source>
</evidence>
<feature type="chain" id="PRO_5031173458" evidence="3">
    <location>
        <begin position="24"/>
        <end position="119"/>
    </location>
</feature>
<keyword evidence="3" id="KW-0732">Signal</keyword>
<evidence type="ECO:0000256" key="3">
    <source>
        <dbReference type="SAM" id="SignalP"/>
    </source>
</evidence>
<feature type="signal peptide" evidence="3">
    <location>
        <begin position="1"/>
        <end position="23"/>
    </location>
</feature>
<sequence>MKTAFPARSTAILLILLALIAQIKGCTRQQQHEAELRFQKTDTESPFLTRVAKTTEAMEADSFWFNARTILLGAGLFCGLLWMRQRVRQRAFKRLHPEPTSKPLSVQNSTRRIVRRRRR</sequence>
<organism evidence="4 5">
    <name type="scientific">Prosthecobacter dejongeii</name>
    <dbReference type="NCBI Taxonomy" id="48465"/>
    <lineage>
        <taxon>Bacteria</taxon>
        <taxon>Pseudomonadati</taxon>
        <taxon>Verrucomicrobiota</taxon>
        <taxon>Verrucomicrobiia</taxon>
        <taxon>Verrucomicrobiales</taxon>
        <taxon>Verrucomicrobiaceae</taxon>
        <taxon>Prosthecobacter</taxon>
    </lineage>
</organism>
<dbReference type="RefSeq" id="WP_184212030.1">
    <property type="nucleotide sequence ID" value="NZ_JACHIF010000010.1"/>
</dbReference>
<accession>A0A7W7YPB1</accession>
<proteinExistence type="predicted"/>
<evidence type="ECO:0000313" key="4">
    <source>
        <dbReference type="EMBL" id="MBB5039865.1"/>
    </source>
</evidence>
<evidence type="ECO:0000313" key="5">
    <source>
        <dbReference type="Proteomes" id="UP000534294"/>
    </source>
</evidence>
<feature type="transmembrane region" description="Helical" evidence="2">
    <location>
        <begin position="63"/>
        <end position="83"/>
    </location>
</feature>
<dbReference type="Proteomes" id="UP000534294">
    <property type="component" value="Unassembled WGS sequence"/>
</dbReference>
<keyword evidence="2" id="KW-0812">Transmembrane</keyword>
<feature type="region of interest" description="Disordered" evidence="1">
    <location>
        <begin position="98"/>
        <end position="119"/>
    </location>
</feature>
<keyword evidence="5" id="KW-1185">Reference proteome</keyword>
<evidence type="ECO:0000256" key="1">
    <source>
        <dbReference type="SAM" id="MobiDB-lite"/>
    </source>
</evidence>
<comment type="caution">
    <text evidence="4">The sequence shown here is derived from an EMBL/GenBank/DDBJ whole genome shotgun (WGS) entry which is preliminary data.</text>
</comment>
<keyword evidence="2" id="KW-1133">Transmembrane helix</keyword>
<gene>
    <name evidence="4" type="ORF">HNQ64_004143</name>
</gene>
<reference evidence="4 5" key="1">
    <citation type="submission" date="2020-08" db="EMBL/GenBank/DDBJ databases">
        <title>Genomic Encyclopedia of Type Strains, Phase IV (KMG-IV): sequencing the most valuable type-strain genomes for metagenomic binning, comparative biology and taxonomic classification.</title>
        <authorList>
            <person name="Goeker M."/>
        </authorList>
    </citation>
    <scope>NUCLEOTIDE SEQUENCE [LARGE SCALE GENOMIC DNA]</scope>
    <source>
        <strain evidence="4 5">DSM 12251</strain>
    </source>
</reference>
<dbReference type="EMBL" id="JACHIF010000010">
    <property type="protein sequence ID" value="MBB5039865.1"/>
    <property type="molecule type" value="Genomic_DNA"/>
</dbReference>
<keyword evidence="2" id="KW-0472">Membrane</keyword>
<protein>
    <submittedName>
        <fullName evidence="4">Cytochrome c biogenesis protein ResB</fullName>
    </submittedName>
</protein>